<sequence>MARQSVPNSIQQGRPQPVVLAGNGTVNAGSDEARWQPLPGIENEDTEDAIRAPGSIWKNADGN</sequence>
<evidence type="ECO:0000313" key="4">
    <source>
        <dbReference type="Proteomes" id="UP000516786"/>
    </source>
</evidence>
<organism evidence="2 5">
    <name type="scientific">Pseudomonas putida</name>
    <name type="common">Arthrobacter siderocapsulatus</name>
    <dbReference type="NCBI Taxonomy" id="303"/>
    <lineage>
        <taxon>Bacteria</taxon>
        <taxon>Pseudomonadati</taxon>
        <taxon>Pseudomonadota</taxon>
        <taxon>Gammaproteobacteria</taxon>
        <taxon>Pseudomonadales</taxon>
        <taxon>Pseudomonadaceae</taxon>
        <taxon>Pseudomonas</taxon>
    </lineage>
</organism>
<dbReference type="EMBL" id="JACGDG010000043">
    <property type="protein sequence ID" value="MBA6119309.1"/>
    <property type="molecule type" value="Genomic_DNA"/>
</dbReference>
<name>A0A6H1Q9F9_PSEPU</name>
<evidence type="ECO:0000313" key="2">
    <source>
        <dbReference type="EMBL" id="MBA6119309.1"/>
    </source>
</evidence>
<accession>A0A6H1Q9F9</accession>
<dbReference type="Proteomes" id="UP000553948">
    <property type="component" value="Unassembled WGS sequence"/>
</dbReference>
<geneLocation type="plasmid" evidence="3 4">
    <name>pZXPA-20-602k</name>
</geneLocation>
<reference evidence="2 5" key="1">
    <citation type="submission" date="2020-07" db="EMBL/GenBank/DDBJ databases">
        <title>Diversity of carbapenemase encoding genes among Pseudomonas putida group clinical isolates in a tertiary Brazilian hospital.</title>
        <authorList>
            <person name="Alberto-Lei F."/>
            <person name="Nodari C.S."/>
            <person name="Streling A.P."/>
            <person name="Paulino J.T."/>
            <person name="Bessa-Neto F.O."/>
            <person name="Cayo R."/>
            <person name="Gales A.C."/>
        </authorList>
    </citation>
    <scope>NUCLEOTIDE SEQUENCE [LARGE SCALE GENOMIC DNA]</scope>
    <source>
        <strain evidence="2 5">12464</strain>
    </source>
</reference>
<protein>
    <submittedName>
        <fullName evidence="2">Uncharacterized protein</fullName>
    </submittedName>
</protein>
<feature type="compositionally biased region" description="Polar residues" evidence="1">
    <location>
        <begin position="1"/>
        <end position="14"/>
    </location>
</feature>
<dbReference type="Proteomes" id="UP000516786">
    <property type="component" value="Plasmid pZXPA-20-602k"/>
</dbReference>
<dbReference type="AlphaFoldDB" id="A0A6H1Q9F9"/>
<keyword evidence="3" id="KW-0614">Plasmid</keyword>
<evidence type="ECO:0000256" key="1">
    <source>
        <dbReference type="SAM" id="MobiDB-lite"/>
    </source>
</evidence>
<dbReference type="EMBL" id="CP061724">
    <property type="protein sequence ID" value="QOD01144.1"/>
    <property type="molecule type" value="Genomic_DNA"/>
</dbReference>
<proteinExistence type="predicted"/>
<gene>
    <name evidence="2" type="ORF">H4C47_26775</name>
    <name evidence="3" type="ORF">ID616_31565</name>
</gene>
<feature type="region of interest" description="Disordered" evidence="1">
    <location>
        <begin position="1"/>
        <end position="46"/>
    </location>
</feature>
<evidence type="ECO:0000313" key="5">
    <source>
        <dbReference type="Proteomes" id="UP000553948"/>
    </source>
</evidence>
<dbReference type="RefSeq" id="WP_139813925.1">
    <property type="nucleotide sequence ID" value="NZ_CP061724.1"/>
</dbReference>
<reference evidence="3 4" key="2">
    <citation type="submission" date="2020-09" db="EMBL/GenBank/DDBJ databases">
        <title>Co-existence of a novel multidrug-resistance efflux pump with carbapenem resistance gene blaVIM-2 in one megaplasmid in Pseudomonas putida.</title>
        <authorList>
            <person name="Peng K."/>
            <person name="Li R."/>
        </authorList>
    </citation>
    <scope>NUCLEOTIDE SEQUENCE [LARGE SCALE GENOMIC DNA]</scope>
    <source>
        <strain evidence="3 4">ZXPA-20</strain>
        <plasmid evidence="3 4">pZXPA-20-602k</plasmid>
    </source>
</reference>
<evidence type="ECO:0000313" key="3">
    <source>
        <dbReference type="EMBL" id="QOD01144.1"/>
    </source>
</evidence>